<organism evidence="15 16">
    <name type="scientific">Flagellimonas pacifica</name>
    <dbReference type="NCBI Taxonomy" id="1247520"/>
    <lineage>
        <taxon>Bacteria</taxon>
        <taxon>Pseudomonadati</taxon>
        <taxon>Bacteroidota</taxon>
        <taxon>Flavobacteriia</taxon>
        <taxon>Flavobacteriales</taxon>
        <taxon>Flavobacteriaceae</taxon>
        <taxon>Flagellimonas</taxon>
    </lineage>
</organism>
<dbReference type="GO" id="GO:0009055">
    <property type="term" value="F:electron transfer activity"/>
    <property type="evidence" value="ECO:0007669"/>
    <property type="project" value="InterPro"/>
</dbReference>
<reference evidence="16" key="1">
    <citation type="submission" date="2017-09" db="EMBL/GenBank/DDBJ databases">
        <authorList>
            <person name="Varghese N."/>
            <person name="Submissions S."/>
        </authorList>
    </citation>
    <scope>NUCLEOTIDE SEQUENCE [LARGE SCALE GENOMIC DNA]</scope>
    <source>
        <strain evidence="16">DSM 25885</strain>
    </source>
</reference>
<keyword evidence="11 13" id="KW-0472">Membrane</keyword>
<keyword evidence="10" id="KW-0408">Iron</keyword>
<dbReference type="InterPro" id="IPR011577">
    <property type="entry name" value="Cyt_b561_bac/Ni-Hgenase"/>
</dbReference>
<dbReference type="OrthoDB" id="1435830at2"/>
<dbReference type="GO" id="GO:0020037">
    <property type="term" value="F:heme binding"/>
    <property type="evidence" value="ECO:0007669"/>
    <property type="project" value="TreeGrafter"/>
</dbReference>
<evidence type="ECO:0000256" key="6">
    <source>
        <dbReference type="ARBA" id="ARBA00022692"/>
    </source>
</evidence>
<evidence type="ECO:0000256" key="2">
    <source>
        <dbReference type="ARBA" id="ARBA00004651"/>
    </source>
</evidence>
<feature type="transmembrane region" description="Helical" evidence="13">
    <location>
        <begin position="52"/>
        <end position="72"/>
    </location>
</feature>
<dbReference type="GO" id="GO:0022904">
    <property type="term" value="P:respiratory electron transport chain"/>
    <property type="evidence" value="ECO:0007669"/>
    <property type="project" value="InterPro"/>
</dbReference>
<keyword evidence="4" id="KW-1003">Cell membrane</keyword>
<evidence type="ECO:0000313" key="16">
    <source>
        <dbReference type="Proteomes" id="UP000219048"/>
    </source>
</evidence>
<keyword evidence="5" id="KW-0349">Heme</keyword>
<name>A0A285MVF0_9FLAO</name>
<evidence type="ECO:0000256" key="13">
    <source>
        <dbReference type="SAM" id="Phobius"/>
    </source>
</evidence>
<comment type="subcellular location">
    <subcellularLocation>
        <location evidence="2">Cell membrane</location>
        <topology evidence="2">Multi-pass membrane protein</topology>
    </subcellularLocation>
</comment>
<evidence type="ECO:0000256" key="1">
    <source>
        <dbReference type="ARBA" id="ARBA00001970"/>
    </source>
</evidence>
<dbReference type="PANTHER" id="PTHR30529">
    <property type="entry name" value="CYTOCHROME B561"/>
    <property type="match status" value="1"/>
</dbReference>
<accession>A0A285MVF0</accession>
<feature type="transmembrane region" description="Helical" evidence="13">
    <location>
        <begin position="93"/>
        <end position="118"/>
    </location>
</feature>
<keyword evidence="9 13" id="KW-1133">Transmembrane helix</keyword>
<dbReference type="GO" id="GO:0046872">
    <property type="term" value="F:metal ion binding"/>
    <property type="evidence" value="ECO:0007669"/>
    <property type="project" value="UniProtKB-KW"/>
</dbReference>
<evidence type="ECO:0000259" key="14">
    <source>
        <dbReference type="Pfam" id="PF01292"/>
    </source>
</evidence>
<dbReference type="Pfam" id="PF01292">
    <property type="entry name" value="Ni_hydr_CYTB"/>
    <property type="match status" value="1"/>
</dbReference>
<comment type="cofactor">
    <cofactor evidence="1">
        <name>heme b</name>
        <dbReference type="ChEBI" id="CHEBI:60344"/>
    </cofactor>
</comment>
<evidence type="ECO:0000313" key="15">
    <source>
        <dbReference type="EMBL" id="SNZ01165.1"/>
    </source>
</evidence>
<evidence type="ECO:0000256" key="12">
    <source>
        <dbReference type="ARBA" id="ARBA00037975"/>
    </source>
</evidence>
<feature type="transmembrane region" description="Helical" evidence="13">
    <location>
        <begin position="12"/>
        <end position="32"/>
    </location>
</feature>
<evidence type="ECO:0000256" key="5">
    <source>
        <dbReference type="ARBA" id="ARBA00022617"/>
    </source>
</evidence>
<proteinExistence type="inferred from homology"/>
<dbReference type="SUPFAM" id="SSF81342">
    <property type="entry name" value="Transmembrane di-heme cytochromes"/>
    <property type="match status" value="1"/>
</dbReference>
<dbReference type="GO" id="GO:0005886">
    <property type="term" value="C:plasma membrane"/>
    <property type="evidence" value="ECO:0007669"/>
    <property type="project" value="UniProtKB-SubCell"/>
</dbReference>
<dbReference type="RefSeq" id="WP_097046599.1">
    <property type="nucleotide sequence ID" value="NZ_OBEH01000004.1"/>
</dbReference>
<evidence type="ECO:0000256" key="11">
    <source>
        <dbReference type="ARBA" id="ARBA00023136"/>
    </source>
</evidence>
<dbReference type="EMBL" id="OBEH01000004">
    <property type="protein sequence ID" value="SNZ01165.1"/>
    <property type="molecule type" value="Genomic_DNA"/>
</dbReference>
<keyword evidence="3" id="KW-0813">Transport</keyword>
<protein>
    <submittedName>
        <fullName evidence="15">Cytochrome b561</fullName>
    </submittedName>
</protein>
<evidence type="ECO:0000256" key="3">
    <source>
        <dbReference type="ARBA" id="ARBA00022448"/>
    </source>
</evidence>
<feature type="domain" description="Cytochrome b561 bacterial/Ni-hydrogenase" evidence="14">
    <location>
        <begin position="13"/>
        <end position="176"/>
    </location>
</feature>
<dbReference type="InterPro" id="IPR016174">
    <property type="entry name" value="Di-haem_cyt_TM"/>
</dbReference>
<feature type="transmembrane region" description="Helical" evidence="13">
    <location>
        <begin position="144"/>
        <end position="167"/>
    </location>
</feature>
<dbReference type="Gene3D" id="1.20.950.20">
    <property type="entry name" value="Transmembrane di-heme cytochromes, Chain C"/>
    <property type="match status" value="1"/>
</dbReference>
<dbReference type="AlphaFoldDB" id="A0A285MVF0"/>
<dbReference type="PANTHER" id="PTHR30529:SF1">
    <property type="entry name" value="CYTOCHROME B561 HOMOLOG 2"/>
    <property type="match status" value="1"/>
</dbReference>
<keyword evidence="6 13" id="KW-0812">Transmembrane</keyword>
<keyword evidence="7" id="KW-0479">Metal-binding</keyword>
<evidence type="ECO:0000256" key="4">
    <source>
        <dbReference type="ARBA" id="ARBA00022475"/>
    </source>
</evidence>
<dbReference type="InterPro" id="IPR052168">
    <property type="entry name" value="Cytochrome_b561_oxidase"/>
</dbReference>
<gene>
    <name evidence="15" type="ORF">SAMN06265377_2998</name>
</gene>
<evidence type="ECO:0000256" key="9">
    <source>
        <dbReference type="ARBA" id="ARBA00022989"/>
    </source>
</evidence>
<comment type="similarity">
    <text evidence="12">Belongs to the cytochrome b561 family.</text>
</comment>
<keyword evidence="16" id="KW-1185">Reference proteome</keyword>
<keyword evidence="8" id="KW-0249">Electron transport</keyword>
<evidence type="ECO:0000256" key="8">
    <source>
        <dbReference type="ARBA" id="ARBA00022982"/>
    </source>
</evidence>
<sequence length="176" mass="19716">MKEGIQNNLGQKYNKGTIAIHWITALLIIALFPLGKYMSGLEPSEKMGLLKVHAFLGVIVFLLTIIRSWLFFTKPRPDDLKTGSKLNDKLAVWIHNSFYFLLFGLAISGIATVVLGGYGEALTSANPELIINREEIKPLKGHGILAMVMMLLLTIHVFGVIKHYILLKENTLKRMI</sequence>
<evidence type="ECO:0000256" key="7">
    <source>
        <dbReference type="ARBA" id="ARBA00022723"/>
    </source>
</evidence>
<evidence type="ECO:0000256" key="10">
    <source>
        <dbReference type="ARBA" id="ARBA00023004"/>
    </source>
</evidence>
<dbReference type="Proteomes" id="UP000219048">
    <property type="component" value="Unassembled WGS sequence"/>
</dbReference>